<protein>
    <submittedName>
        <fullName evidence="3">Glycosyltransferase</fullName>
    </submittedName>
</protein>
<dbReference type="InterPro" id="IPR001296">
    <property type="entry name" value="Glyco_trans_1"/>
</dbReference>
<feature type="domain" description="Glycosyl transferase family 1" evidence="1">
    <location>
        <begin position="179"/>
        <end position="318"/>
    </location>
</feature>
<dbReference type="InterPro" id="IPR028098">
    <property type="entry name" value="Glyco_trans_4-like_N"/>
</dbReference>
<evidence type="ECO:0000259" key="1">
    <source>
        <dbReference type="Pfam" id="PF00534"/>
    </source>
</evidence>
<proteinExistence type="predicted"/>
<evidence type="ECO:0000259" key="2">
    <source>
        <dbReference type="Pfam" id="PF13439"/>
    </source>
</evidence>
<reference evidence="3 4" key="1">
    <citation type="journal article" date="2019" name="Int. J. Syst. Evol. Microbiol.">
        <title>The Global Catalogue of Microorganisms (GCM) 10K type strain sequencing project: providing services to taxonomists for standard genome sequencing and annotation.</title>
        <authorList>
            <consortium name="The Broad Institute Genomics Platform"/>
            <consortium name="The Broad Institute Genome Sequencing Center for Infectious Disease"/>
            <person name="Wu L."/>
            <person name="Ma J."/>
        </authorList>
    </citation>
    <scope>NUCLEOTIDE SEQUENCE [LARGE SCALE GENOMIC DNA]</scope>
    <source>
        <strain evidence="3 4">JCM 16327</strain>
    </source>
</reference>
<dbReference type="GO" id="GO:0016757">
    <property type="term" value="F:glycosyltransferase activity"/>
    <property type="evidence" value="ECO:0007669"/>
    <property type="project" value="InterPro"/>
</dbReference>
<dbReference type="EMBL" id="BAAADU010000002">
    <property type="protein sequence ID" value="GAA0654309.1"/>
    <property type="molecule type" value="Genomic_DNA"/>
</dbReference>
<feature type="domain" description="Glycosyltransferase subfamily 4-like N-terminal" evidence="2">
    <location>
        <begin position="23"/>
        <end position="168"/>
    </location>
</feature>
<gene>
    <name evidence="3" type="ORF">GCM10009019_17370</name>
</gene>
<dbReference type="AlphaFoldDB" id="A0AAV3T206"/>
<sequence length="350" mass="38537">MRVAFVADHTVHHDSRPESAERLDRLAGLLTERGHDVSVLCSQWWEGDVDEFEHDDIDYVAVTDDPGDWKFPVRVPGALHEVAPEVVHAFGPPSHLAAARVGALGDTAFVSDVFDAPDRGVLADRCLRVAAGGGPVVVPARTVATALREAGVPAAALTTLGNPIEMERIRTTDPEPCGDIVYSRRLDEDANLESLLLALAEFREYDWGATIVGDGPERANYERQARDLRIDDRVEFVGEKDVSERIALFKDAHVYVHTARRTTFATDLLRALACGCVGIVEYHAQSSAHELVEQEPRGFLATNDEEITERLAEAADIPREDVSERFADHDETTFAETYLDFYRAGGAGYD</sequence>
<accession>A0AAV3T206</accession>
<dbReference type="Gene3D" id="3.40.50.2000">
    <property type="entry name" value="Glycogen Phosphorylase B"/>
    <property type="match status" value="2"/>
</dbReference>
<comment type="caution">
    <text evidence="3">The sequence shown here is derived from an EMBL/GenBank/DDBJ whole genome shotgun (WGS) entry which is preliminary data.</text>
</comment>
<dbReference type="PANTHER" id="PTHR12526:SF630">
    <property type="entry name" value="GLYCOSYLTRANSFERASE"/>
    <property type="match status" value="1"/>
</dbReference>
<dbReference type="Pfam" id="PF00534">
    <property type="entry name" value="Glycos_transf_1"/>
    <property type="match status" value="1"/>
</dbReference>
<dbReference type="RefSeq" id="WP_227260478.1">
    <property type="nucleotide sequence ID" value="NZ_BAAADU010000002.1"/>
</dbReference>
<dbReference type="Proteomes" id="UP001500194">
    <property type="component" value="Unassembled WGS sequence"/>
</dbReference>
<organism evidence="3 4">
    <name type="scientific">Salarchaeum japonicum</name>
    <dbReference type="NCBI Taxonomy" id="555573"/>
    <lineage>
        <taxon>Archaea</taxon>
        <taxon>Methanobacteriati</taxon>
        <taxon>Methanobacteriota</taxon>
        <taxon>Stenosarchaea group</taxon>
        <taxon>Halobacteria</taxon>
        <taxon>Halobacteriales</taxon>
        <taxon>Halobacteriaceae</taxon>
    </lineage>
</organism>
<dbReference type="SUPFAM" id="SSF53756">
    <property type="entry name" value="UDP-Glycosyltransferase/glycogen phosphorylase"/>
    <property type="match status" value="1"/>
</dbReference>
<name>A0AAV3T206_9EURY</name>
<evidence type="ECO:0000313" key="4">
    <source>
        <dbReference type="Proteomes" id="UP001500194"/>
    </source>
</evidence>
<dbReference type="Pfam" id="PF13439">
    <property type="entry name" value="Glyco_transf_4"/>
    <property type="match status" value="1"/>
</dbReference>
<evidence type="ECO:0000313" key="3">
    <source>
        <dbReference type="EMBL" id="GAA0654309.1"/>
    </source>
</evidence>
<keyword evidence="4" id="KW-1185">Reference proteome</keyword>
<dbReference type="PANTHER" id="PTHR12526">
    <property type="entry name" value="GLYCOSYLTRANSFERASE"/>
    <property type="match status" value="1"/>
</dbReference>
<dbReference type="GeneID" id="68573585"/>